<dbReference type="PANTHER" id="PTHR39104:SF1">
    <property type="entry name" value="AMINO ACID-LIGASE"/>
    <property type="match status" value="1"/>
</dbReference>
<dbReference type="PANTHER" id="PTHR39104">
    <property type="entry name" value="AMINO ACID-LIGASE"/>
    <property type="match status" value="1"/>
</dbReference>
<keyword evidence="2" id="KW-1185">Reference proteome</keyword>
<comment type="caution">
    <text evidence="1">The sequence shown here is derived from an EMBL/GenBank/DDBJ whole genome shotgun (WGS) entry which is preliminary data.</text>
</comment>
<name>A0AAN7MFT6_TRANT</name>
<sequence length="192" mass="21393">MLTKVKLQCPSLSKTVTFEAGEEQSLDLGSIARAFELEPWSVRLNGQFISRGIDMISSVTWRSLLRFFTSKGLSTGKDDSEPLIVEGKLLTVGNKRTPDPDGSSVNCNVGAGHEEKAISFPHPKKFKCSNFGKESSGRFSCGYMVLNKKRGREDDVIADAPFKRMTCIRHEQFECKWNCYMCETCAEGSLAF</sequence>
<dbReference type="AlphaFoldDB" id="A0AAN7MFT6"/>
<dbReference type="EMBL" id="JAXQNO010000001">
    <property type="protein sequence ID" value="KAK4804744.1"/>
    <property type="molecule type" value="Genomic_DNA"/>
</dbReference>
<reference evidence="1 2" key="1">
    <citation type="journal article" date="2023" name="Hortic Res">
        <title>Pangenome of water caltrop reveals structural variations and asymmetric subgenome divergence after allopolyploidization.</title>
        <authorList>
            <person name="Zhang X."/>
            <person name="Chen Y."/>
            <person name="Wang L."/>
            <person name="Yuan Y."/>
            <person name="Fang M."/>
            <person name="Shi L."/>
            <person name="Lu R."/>
            <person name="Comes H.P."/>
            <person name="Ma Y."/>
            <person name="Chen Y."/>
            <person name="Huang G."/>
            <person name="Zhou Y."/>
            <person name="Zheng Z."/>
            <person name="Qiu Y."/>
        </authorList>
    </citation>
    <scope>NUCLEOTIDE SEQUENCE [LARGE SCALE GENOMIC DNA]</scope>
    <source>
        <strain evidence="1">F231</strain>
    </source>
</reference>
<evidence type="ECO:0000313" key="2">
    <source>
        <dbReference type="Proteomes" id="UP001346149"/>
    </source>
</evidence>
<gene>
    <name evidence="1" type="ORF">SAY86_004561</name>
</gene>
<proteinExistence type="predicted"/>
<accession>A0AAN7MFT6</accession>
<protein>
    <submittedName>
        <fullName evidence="1">Uncharacterized protein</fullName>
    </submittedName>
</protein>
<evidence type="ECO:0000313" key="1">
    <source>
        <dbReference type="EMBL" id="KAK4804744.1"/>
    </source>
</evidence>
<organism evidence="1 2">
    <name type="scientific">Trapa natans</name>
    <name type="common">Water chestnut</name>
    <dbReference type="NCBI Taxonomy" id="22666"/>
    <lineage>
        <taxon>Eukaryota</taxon>
        <taxon>Viridiplantae</taxon>
        <taxon>Streptophyta</taxon>
        <taxon>Embryophyta</taxon>
        <taxon>Tracheophyta</taxon>
        <taxon>Spermatophyta</taxon>
        <taxon>Magnoliopsida</taxon>
        <taxon>eudicotyledons</taxon>
        <taxon>Gunneridae</taxon>
        <taxon>Pentapetalae</taxon>
        <taxon>rosids</taxon>
        <taxon>malvids</taxon>
        <taxon>Myrtales</taxon>
        <taxon>Lythraceae</taxon>
        <taxon>Trapa</taxon>
    </lineage>
</organism>
<dbReference type="Proteomes" id="UP001346149">
    <property type="component" value="Unassembled WGS sequence"/>
</dbReference>